<feature type="compositionally biased region" description="Pro residues" evidence="3">
    <location>
        <begin position="27"/>
        <end position="39"/>
    </location>
</feature>
<feature type="domain" description="NWD NACHT-NTPase N-terminal" evidence="4">
    <location>
        <begin position="51"/>
        <end position="281"/>
    </location>
</feature>
<keyword evidence="1" id="KW-0677">Repeat</keyword>
<reference evidence="7" key="4">
    <citation type="journal article" date="2015" name="G3 (Bethesda)">
        <title>Genome sequences of three phytopathogenic species of the Magnaporthaceae family of fungi.</title>
        <authorList>
            <person name="Okagaki L.H."/>
            <person name="Nunes C.C."/>
            <person name="Sailsbery J."/>
            <person name="Clay B."/>
            <person name="Brown D."/>
            <person name="John T."/>
            <person name="Oh Y."/>
            <person name="Young N."/>
            <person name="Fitzgerald M."/>
            <person name="Haas B.J."/>
            <person name="Zeng Q."/>
            <person name="Young S."/>
            <person name="Adiconis X."/>
            <person name="Fan L."/>
            <person name="Levin J.Z."/>
            <person name="Mitchell T.K."/>
            <person name="Okubara P.A."/>
            <person name="Farman M.L."/>
            <person name="Kohn L.M."/>
            <person name="Birren B."/>
            <person name="Ma L.-J."/>
            <person name="Dean R.A."/>
        </authorList>
    </citation>
    <scope>NUCLEOTIDE SEQUENCE</scope>
    <source>
        <strain evidence="7">ATCC 64411 / 73-15</strain>
    </source>
</reference>
<dbReference type="PROSITE" id="PS50088">
    <property type="entry name" value="ANK_REPEAT"/>
    <property type="match status" value="1"/>
</dbReference>
<organism evidence="7 8">
    <name type="scientific">Magnaporthiopsis poae (strain ATCC 64411 / 73-15)</name>
    <name type="common">Kentucky bluegrass fungus</name>
    <name type="synonym">Magnaporthe poae</name>
    <dbReference type="NCBI Taxonomy" id="644358"/>
    <lineage>
        <taxon>Eukaryota</taxon>
        <taxon>Fungi</taxon>
        <taxon>Dikarya</taxon>
        <taxon>Ascomycota</taxon>
        <taxon>Pezizomycotina</taxon>
        <taxon>Sordariomycetes</taxon>
        <taxon>Sordariomycetidae</taxon>
        <taxon>Magnaporthales</taxon>
        <taxon>Magnaporthaceae</taxon>
        <taxon>Magnaporthiopsis</taxon>
    </lineage>
</organism>
<gene>
    <name evidence="6" type="ORF">MAPG_08427</name>
</gene>
<dbReference type="PANTHER" id="PTHR10039:SF5">
    <property type="entry name" value="NACHT DOMAIN-CONTAINING PROTEIN"/>
    <property type="match status" value="1"/>
</dbReference>
<dbReference type="EMBL" id="GL876973">
    <property type="protein sequence ID" value="KLU89456.1"/>
    <property type="molecule type" value="Genomic_DNA"/>
</dbReference>
<dbReference type="eggNOG" id="KOG4412">
    <property type="taxonomic scope" value="Eukaryota"/>
</dbReference>
<dbReference type="EMBL" id="ADBL01002038">
    <property type="status" value="NOT_ANNOTATED_CDS"/>
    <property type="molecule type" value="Genomic_DNA"/>
</dbReference>
<dbReference type="InterPro" id="IPR002110">
    <property type="entry name" value="Ankyrin_rpt"/>
</dbReference>
<feature type="repeat" description="ANK" evidence="2">
    <location>
        <begin position="1145"/>
        <end position="1177"/>
    </location>
</feature>
<dbReference type="Proteomes" id="UP000011715">
    <property type="component" value="Unassembled WGS sequence"/>
</dbReference>
<evidence type="ECO:0000313" key="6">
    <source>
        <dbReference type="EMBL" id="KLU89456.1"/>
    </source>
</evidence>
<evidence type="ECO:0000259" key="4">
    <source>
        <dbReference type="Pfam" id="PF17100"/>
    </source>
</evidence>
<reference evidence="8" key="1">
    <citation type="submission" date="2010-05" db="EMBL/GenBank/DDBJ databases">
        <title>The genome sequence of Magnaporthe poae strain ATCC 64411.</title>
        <authorList>
            <person name="Ma L.-J."/>
            <person name="Dead R."/>
            <person name="Young S."/>
            <person name="Zeng Q."/>
            <person name="Koehrsen M."/>
            <person name="Alvarado L."/>
            <person name="Berlin A."/>
            <person name="Chapman S.B."/>
            <person name="Chen Z."/>
            <person name="Freedman E."/>
            <person name="Gellesch M."/>
            <person name="Goldberg J."/>
            <person name="Griggs A."/>
            <person name="Gujja S."/>
            <person name="Heilman E.R."/>
            <person name="Heiman D."/>
            <person name="Hepburn T."/>
            <person name="Howarth C."/>
            <person name="Jen D."/>
            <person name="Larson L."/>
            <person name="Mehta T."/>
            <person name="Neiman D."/>
            <person name="Pearson M."/>
            <person name="Roberts A."/>
            <person name="Saif S."/>
            <person name="Shea T."/>
            <person name="Shenoy N."/>
            <person name="Sisk P."/>
            <person name="Stolte C."/>
            <person name="Sykes S."/>
            <person name="Walk T."/>
            <person name="White J."/>
            <person name="Yandava C."/>
            <person name="Haas B."/>
            <person name="Nusbaum C."/>
            <person name="Birren B."/>
        </authorList>
    </citation>
    <scope>NUCLEOTIDE SEQUENCE [LARGE SCALE GENOMIC DNA]</scope>
    <source>
        <strain evidence="8">ATCC 64411 / 73-15</strain>
    </source>
</reference>
<dbReference type="Pfam" id="PF24883">
    <property type="entry name" value="NPHP3_N"/>
    <property type="match status" value="1"/>
</dbReference>
<dbReference type="InterPro" id="IPR056884">
    <property type="entry name" value="NPHP3-like_N"/>
</dbReference>
<evidence type="ECO:0000313" key="8">
    <source>
        <dbReference type="Proteomes" id="UP000011715"/>
    </source>
</evidence>
<keyword evidence="8" id="KW-1185">Reference proteome</keyword>
<protein>
    <submittedName>
        <fullName evidence="6 7">Uncharacterized protein</fullName>
    </submittedName>
</protein>
<evidence type="ECO:0000259" key="5">
    <source>
        <dbReference type="Pfam" id="PF24883"/>
    </source>
</evidence>
<keyword evidence="2" id="KW-0040">ANK repeat</keyword>
<reference evidence="7" key="5">
    <citation type="submission" date="2015-06" db="UniProtKB">
        <authorList>
            <consortium name="EnsemblFungi"/>
        </authorList>
    </citation>
    <scope>IDENTIFICATION</scope>
    <source>
        <strain evidence="7">ATCC 64411</strain>
    </source>
</reference>
<feature type="domain" description="Nephrocystin 3-like N-terminal" evidence="5">
    <location>
        <begin position="370"/>
        <end position="541"/>
    </location>
</feature>
<feature type="region of interest" description="Disordered" evidence="3">
    <location>
        <begin position="14"/>
        <end position="39"/>
    </location>
</feature>
<reference evidence="6" key="2">
    <citation type="submission" date="2010-05" db="EMBL/GenBank/DDBJ databases">
        <title>The Genome Sequence of Magnaporthe poae strain ATCC 64411.</title>
        <authorList>
            <consortium name="The Broad Institute Genome Sequencing Platform"/>
            <consortium name="Broad Institute Genome Sequencing Center for Infectious Disease"/>
            <person name="Ma L.-J."/>
            <person name="Dead R."/>
            <person name="Young S."/>
            <person name="Zeng Q."/>
            <person name="Koehrsen M."/>
            <person name="Alvarado L."/>
            <person name="Berlin A."/>
            <person name="Chapman S.B."/>
            <person name="Chen Z."/>
            <person name="Freedman E."/>
            <person name="Gellesch M."/>
            <person name="Goldberg J."/>
            <person name="Griggs A."/>
            <person name="Gujja S."/>
            <person name="Heilman E.R."/>
            <person name="Heiman D."/>
            <person name="Hepburn T."/>
            <person name="Howarth C."/>
            <person name="Jen D."/>
            <person name="Larson L."/>
            <person name="Mehta T."/>
            <person name="Neiman D."/>
            <person name="Pearson M."/>
            <person name="Roberts A."/>
            <person name="Saif S."/>
            <person name="Shea T."/>
            <person name="Shenoy N."/>
            <person name="Sisk P."/>
            <person name="Stolte C."/>
            <person name="Sykes S."/>
            <person name="Walk T."/>
            <person name="White J."/>
            <person name="Yandava C."/>
            <person name="Haas B."/>
            <person name="Nusbaum C."/>
            <person name="Birren B."/>
        </authorList>
    </citation>
    <scope>NUCLEOTIDE SEQUENCE</scope>
    <source>
        <strain evidence="6">ATCC 64411</strain>
    </source>
</reference>
<reference evidence="6" key="3">
    <citation type="submission" date="2011-03" db="EMBL/GenBank/DDBJ databases">
        <title>Annotation of Magnaporthe poae ATCC 64411.</title>
        <authorList>
            <person name="Ma L.-J."/>
            <person name="Dead R."/>
            <person name="Young S.K."/>
            <person name="Zeng Q."/>
            <person name="Gargeya S."/>
            <person name="Fitzgerald M."/>
            <person name="Haas B."/>
            <person name="Abouelleil A."/>
            <person name="Alvarado L."/>
            <person name="Arachchi H.M."/>
            <person name="Berlin A."/>
            <person name="Brown A."/>
            <person name="Chapman S.B."/>
            <person name="Chen Z."/>
            <person name="Dunbar C."/>
            <person name="Freedman E."/>
            <person name="Gearin G."/>
            <person name="Gellesch M."/>
            <person name="Goldberg J."/>
            <person name="Griggs A."/>
            <person name="Gujja S."/>
            <person name="Heiman D."/>
            <person name="Howarth C."/>
            <person name="Larson L."/>
            <person name="Lui A."/>
            <person name="MacDonald P.J.P."/>
            <person name="Mehta T."/>
            <person name="Montmayeur A."/>
            <person name="Murphy C."/>
            <person name="Neiman D."/>
            <person name="Pearson M."/>
            <person name="Priest M."/>
            <person name="Roberts A."/>
            <person name="Saif S."/>
            <person name="Shea T."/>
            <person name="Shenoy N."/>
            <person name="Sisk P."/>
            <person name="Stolte C."/>
            <person name="Sykes S."/>
            <person name="Yandava C."/>
            <person name="Wortman J."/>
            <person name="Nusbaum C."/>
            <person name="Birren B."/>
        </authorList>
    </citation>
    <scope>NUCLEOTIDE SEQUENCE</scope>
    <source>
        <strain evidence="6">ATCC 64411</strain>
    </source>
</reference>
<sequence length="1335" mass="151176">MRNMPSTLKKLLSKVRGKGKKGTRLNPAPPPAAPAVPAPSAPLVTQPGLPEQLWTAAYAAFALANPELSGAFENIVNKETARTIPPGETVTDNGAALEPSFRYQQMRRLANVAMDKWKEKVQARDGFILAADVVQGLKDKIGAALEVSPPASLGFAGFCLILNGCTSGIEARRSCIEGLTYVVERVEWYRTLTGLVLSEAAIDPANQGQVRALQPAAAQGLLRGMLEGLFKALIEYQVKSVCAYYGRMNQALTILKDLVNPNDWDAWLRDVKSAEEAFLRDVETRDTLLASRLRAQLLQHAERTEHLMQAAVYHFGEAHKRDERREKRELQQLDDGTRTKINRLIATFKIPNVDYKALKNHSSHTAAASGTCEWFRKDPRYLEWKSPSGAGCLVLTALPASGKSVIAKSLVDEAIAKPGEDVVVCYYFFKRSGSQVQATLAACLCSMLHQIFIQRRGLILTFQDDIETSPEHLLLNDVHALWDLFRKTADALEGDAQVICALDGLDEADKESCNTLTGFLREYYNDSSKTPPRLKTFIACRPYEYIRESLAQIRNGYVNLDVGEAELAKISREIDAAIDDRLDKLPGRFPRNPPSNEVLQSLRTKLREHENRTYLWVSLMFEIIEKTELAFKNGHWLRSFDSLPADVDEAYEALLSQVPKESRIGIRHILAAVLQGVRAFDINELMVIYELSAIESKHLPAANESSDFKASEEWLLHTCAASNVEAFEKWLLNTCGFFLQVFRGRVSFIHQTAREFLLNNPADDDNPYDWAPVLKESNTTAEASASVWKHTFPSYWCHRVLAEACIFVVACGLKKIRVTVRRRVHDWDNPYRTMYDSKIDGHLSEELRGLQHYAYNLWEFHTRSCQRWDGTEEGIPDSLVDFSPKFTPMYMAIVRHRLGIQLDTELVHKLQLLPELHHLRLVPLVHAINPQADWTRAFGKRSRLLLPDLAVWITHFFPDLVNKPVSAIGGTLLFFGGTPSARVLLERGASVHHRDHHGRSIIHGRDYYPPRKFDSVYLDLILEQGADINARDGKGQTPLHQCEDRGNLEQLLGRGARIDAKDLSGRQPIHTLASRRSSNPVELVEILLQRGSAFKLCDGRGNTPFHYLTGRDGSGWRWFGSIWEDLNILMYHFNGASHIDLRNKEGETALMHHCRQRNYLMVDWLLRQGADPHIPDNSQALPVTVFLESRFELPPRGRRLNIKLWRQFVVDRITAASAFSDVLNIQPPPSPEAAAFFRSFLEAFRSLITQGYFQEANLPYLPDRRMADLFECLEAFHRQGLFARDHSEAECDPVVEFEAFMVTFASAEEARDDELWPVWDGRRWELLEEVESFDD</sequence>
<dbReference type="EnsemblFungi" id="MAPG_08427T0">
    <property type="protein sequence ID" value="MAPG_08427T0"/>
    <property type="gene ID" value="MAPG_08427"/>
</dbReference>
<dbReference type="InterPro" id="IPR036770">
    <property type="entry name" value="Ankyrin_rpt-contain_sf"/>
</dbReference>
<dbReference type="Pfam" id="PF17100">
    <property type="entry name" value="NACHT_N"/>
    <property type="match status" value="1"/>
</dbReference>
<dbReference type="PANTHER" id="PTHR10039">
    <property type="entry name" value="AMELOGENIN"/>
    <property type="match status" value="1"/>
</dbReference>
<accession>A0A0C4E7B8</accession>
<dbReference type="InterPro" id="IPR031359">
    <property type="entry name" value="NACHT_N"/>
</dbReference>
<dbReference type="Pfam" id="PF13606">
    <property type="entry name" value="Ank_3"/>
    <property type="match status" value="1"/>
</dbReference>
<dbReference type="SUPFAM" id="SSF48403">
    <property type="entry name" value="Ankyrin repeat"/>
    <property type="match status" value="1"/>
</dbReference>
<evidence type="ECO:0000256" key="2">
    <source>
        <dbReference type="PROSITE-ProRule" id="PRU00023"/>
    </source>
</evidence>
<evidence type="ECO:0000313" key="7">
    <source>
        <dbReference type="EnsemblFungi" id="MAPG_08427T0"/>
    </source>
</evidence>
<evidence type="ECO:0000256" key="1">
    <source>
        <dbReference type="ARBA" id="ARBA00022737"/>
    </source>
</evidence>
<dbReference type="VEuPathDB" id="FungiDB:MAPG_08427"/>
<feature type="compositionally biased region" description="Basic residues" evidence="3">
    <location>
        <begin position="14"/>
        <end position="23"/>
    </location>
</feature>
<evidence type="ECO:0000256" key="3">
    <source>
        <dbReference type="SAM" id="MobiDB-lite"/>
    </source>
</evidence>
<dbReference type="OrthoDB" id="194358at2759"/>
<dbReference type="SMART" id="SM00248">
    <property type="entry name" value="ANK"/>
    <property type="match status" value="3"/>
</dbReference>
<dbReference type="Gene3D" id="1.25.40.20">
    <property type="entry name" value="Ankyrin repeat-containing domain"/>
    <property type="match status" value="1"/>
</dbReference>
<dbReference type="STRING" id="644358.A0A0C4E7B8"/>
<proteinExistence type="predicted"/>
<name>A0A0C4E7B8_MAGP6</name>